<protein>
    <submittedName>
        <fullName evidence="3">TIGR04388 family protein</fullName>
    </submittedName>
</protein>
<dbReference type="RefSeq" id="WP_135769624.1">
    <property type="nucleotide sequence ID" value="NZ_RQFM01000011.1"/>
</dbReference>
<dbReference type="OrthoDB" id="345532at2"/>
<dbReference type="Proteomes" id="UP000297394">
    <property type="component" value="Unassembled WGS sequence"/>
</dbReference>
<evidence type="ECO:0000313" key="4">
    <source>
        <dbReference type="Proteomes" id="UP000297394"/>
    </source>
</evidence>
<dbReference type="InterPro" id="IPR030885">
    <property type="entry name" value="Lepto_longest"/>
</dbReference>
<proteinExistence type="predicted"/>
<evidence type="ECO:0000256" key="2">
    <source>
        <dbReference type="SAM" id="MobiDB-lite"/>
    </source>
</evidence>
<comment type="caution">
    <text evidence="3">The sequence shown here is derived from an EMBL/GenBank/DDBJ whole genome shotgun (WGS) entry which is preliminary data.</text>
</comment>
<reference evidence="3 4" key="1">
    <citation type="journal article" date="2019" name="PLoS Negl. Trop. Dis.">
        <title>Revisiting the worldwide diversity of Leptospira species in the environment.</title>
        <authorList>
            <person name="Vincent A.T."/>
            <person name="Schiettekatte O."/>
            <person name="Bourhy P."/>
            <person name="Veyrier F.J."/>
            <person name="Picardeau M."/>
        </authorList>
    </citation>
    <scope>NUCLEOTIDE SEQUENCE [LARGE SCALE GENOMIC DNA]</scope>
    <source>
        <strain evidence="3 4">201800280</strain>
    </source>
</reference>
<evidence type="ECO:0000256" key="1">
    <source>
        <dbReference type="SAM" id="Coils"/>
    </source>
</evidence>
<gene>
    <name evidence="3" type="ORF">EHQ23_06995</name>
</gene>
<feature type="coiled-coil region" evidence="1">
    <location>
        <begin position="577"/>
        <end position="619"/>
    </location>
</feature>
<feature type="region of interest" description="Disordered" evidence="2">
    <location>
        <begin position="1665"/>
        <end position="1690"/>
    </location>
</feature>
<sequence>MQVQLRKEERVVRVREYGAFTRIQATLGILSVFCMLLSTPHTLSSQELIPDLQTAEYDHQFMNQFYGQVYFQNNLTSWTNYVQNYVGTARAAWEASVDTAINSYVDNITTSDNFNSVDAYKDYVLKEMQSQKSQALLNWEDEANRHFLENQSEFVSKLNTNYVDSSYLSRIGQQSLYNQYLNNLAVTQNLQNQVAVAATSWQNTYNQNYQQGLNDFASSITNITEQYESIKNSIAQNHSIFQQNLDVINQYKTTVVNSIKGMLDSFQTDLDTGVSCNLDGGCTYHEKGGALNTAGELLKDFLSQMRPKVESAALDPSLFFSEISSSFSTFLQSQKDLANSKYEFHESNILTYQNSTGINYDTYRNYSQAQIDALRNAIIYQQYGAGSAIFSNDQWGYAGGGGALYNVDFHRANFSTISDANHRDIYESIYLSLWGGDLNFGVTKDTLQRILGSNYEVTRVLEANIYSDWQNGANTDGLAWLYLKKIQGNFRIDGNAFAFWTAVRAIPPYVAWDHHFQMSSLQAGLLYEVKDKNQEALATHWNGTTSSLGNQLSLFTDKISPAISNWETQVKSYNDFYTAWQAEASQLEADAEAQYEQSLANLEREKTAWLAAMEKERNDGISQWTNLYQQAGQMQNQSDYVNFVNNANATVNGVGTGNVATNTSSIVSKFDNAIDQLAQRKFDTEPPATPTFTSSALDEGKLYAGGSSGGFSGVGGAVKSIQENFLKGTTDYIENKIGSAFGVGSFSPVSGSSGGYSILGAASEKKVDTSLSVNGKDVFNYFQETTNGVYQYSQILSANENNENAQRIEQQKLINQYAYVVNWDNRAEGALSAINQYYLDQMNAFQCNRGCTDYQGAFDARFQAEIAQLKNQGLEYLNGKIVKSLTLEEKILVGQADYKTLTDDQKKDFGKCFANPTQGSCGQLLVQEFDYSINEVSNVATLTKRISDGSIAGRDANGYYSGKKDEVRHISLSNLEMVSAPKDKGLFDVWEEADWQSFADASSNALNDFYTNLSKDSTAIGNATTSIRKTEAANEKAFQQRKTNQEKNDSLIQELALAYFTGGAAGVQASIRGKIEDHINTELAKAWISATGGSEEDIQMASMLIDFMKGRVEARRIESRSNFVSISNPIQAVENMVRNSLSTQINFMNNATNGVFGSVLNIALLPYTLLAQGVMGKEAFNDKMDQAHTRENRMAEIKANEFELGKAGVSQAVAGATGLPVDLISTAIADYHGERQAARVRETFQRDPFAFIGANVIGAIGGLVKTVVVATGVTESEFQSVLNANHAIVNSGNYDPASYTQASLVFSYQYYGMKSSEAHYNTSVIDVSDTRAVVDELGKQAIANHIATSMGIDPSVAKGFVDKGYADHQQRINDRKAQAAAIEQVAVTAATTAITMGAGAALSAMVSSTNAAISAMGTAIANFGNAVGSAVGSFFGATASGTSVMVTNAMGAAVNVGSTAVNTVSAFANALVQGTYGSRNGIEGALAGVANGLIGGLMKGDALSGIKDAYFGGMTPGLGITYSPDNGWGGMIGLGNTIQNASISFSQHGDTTVQGSYSLGGGVQLAGDVTTNGAANIGLNYNPTGEGPRRDWNFSLMYDMAGTGLSASAGYTHPGSTLGLTTTVNRDGVSTSAELTGVSIATNGPNGFQMDELNFAEQNINAAQDKTQDDQNPKVLGSDDSPPNDNDFFDDMANAGTALAGLLAGGTAVVTGLFGGSPTPAAGRPATPTPSTSETVV</sequence>
<keyword evidence="1" id="KW-0175">Coiled coil</keyword>
<dbReference type="NCBIfam" id="TIGR04388">
    <property type="entry name" value="Lepto_longest"/>
    <property type="match status" value="1"/>
</dbReference>
<organism evidence="3 4">
    <name type="scientific">Leptospira bourretii</name>
    <dbReference type="NCBI Taxonomy" id="2484962"/>
    <lineage>
        <taxon>Bacteria</taxon>
        <taxon>Pseudomonadati</taxon>
        <taxon>Spirochaetota</taxon>
        <taxon>Spirochaetia</taxon>
        <taxon>Leptospirales</taxon>
        <taxon>Leptospiraceae</taxon>
        <taxon>Leptospira</taxon>
    </lineage>
</organism>
<evidence type="ECO:0000313" key="3">
    <source>
        <dbReference type="EMBL" id="TGK87551.1"/>
    </source>
</evidence>
<name>A0A5K1TE78_9LEPT</name>
<dbReference type="EMBL" id="RQFM01000011">
    <property type="protein sequence ID" value="TGK87551.1"/>
    <property type="molecule type" value="Genomic_DNA"/>
</dbReference>
<feature type="region of interest" description="Disordered" evidence="2">
    <location>
        <begin position="1718"/>
        <end position="1737"/>
    </location>
</feature>
<accession>A0A5K1TE78</accession>
<feature type="non-terminal residue" evidence="3">
    <location>
        <position position="1737"/>
    </location>
</feature>